<reference evidence="8" key="1">
    <citation type="submission" date="2023-05" db="EMBL/GenBank/DDBJ databases">
        <title>[olsenella] sp. nov., isolated from a pig farm feces dump.</title>
        <authorList>
            <person name="Chang Y.-H."/>
        </authorList>
    </citation>
    <scope>NUCLEOTIDE SEQUENCE</scope>
    <source>
        <strain evidence="8">YH-ols2217</strain>
    </source>
</reference>
<keyword evidence="5" id="KW-0804">Transcription</keyword>
<feature type="domain" description="HTH deoR-type" evidence="7">
    <location>
        <begin position="3"/>
        <end position="58"/>
    </location>
</feature>
<dbReference type="SUPFAM" id="SSF100950">
    <property type="entry name" value="NagB/RpiA/CoA transferase-like"/>
    <property type="match status" value="1"/>
</dbReference>
<dbReference type="PANTHER" id="PTHR30363:SF4">
    <property type="entry name" value="GLYCEROL-3-PHOSPHATE REGULON REPRESSOR"/>
    <property type="match status" value="1"/>
</dbReference>
<dbReference type="PROSITE" id="PS00894">
    <property type="entry name" value="HTH_DEOR_1"/>
    <property type="match status" value="1"/>
</dbReference>
<dbReference type="InterPro" id="IPR036390">
    <property type="entry name" value="WH_DNA-bd_sf"/>
</dbReference>
<dbReference type="Pfam" id="PF00455">
    <property type="entry name" value="DeoRC"/>
    <property type="match status" value="1"/>
</dbReference>
<evidence type="ECO:0000313" key="9">
    <source>
        <dbReference type="Proteomes" id="UP001431693"/>
    </source>
</evidence>
<keyword evidence="4 8" id="KW-0238">DNA-binding</keyword>
<dbReference type="InterPro" id="IPR050313">
    <property type="entry name" value="Carb_Metab_HTH_regulators"/>
</dbReference>
<sequence>MLKNERQDAIVTLVDDQGAVTVKDVAQTLGVSEMTIRRDLEELATQGRVLRVHGGARSVAGERDHLVPREFTHSEKHLLHEAAKAQVGARAAELVAAGDTVFLGAGTTTEQVALSLLDVPLRVVTNSLSVFDIVRQRPNIDVCLIGGTYRPSTDAFVGSIAEQSVATLGVDKAFIGANGVLAEGVSTSNPEEGRFQALVLDSSAERYLVTDASKLGRRDFFTFYELGSFDGLVTDPSITEEQREELSVSTRVLT</sequence>
<evidence type="ECO:0000256" key="3">
    <source>
        <dbReference type="ARBA" id="ARBA00023015"/>
    </source>
</evidence>
<dbReference type="PRINTS" id="PR00037">
    <property type="entry name" value="HTHLACR"/>
</dbReference>
<dbReference type="Pfam" id="PF08220">
    <property type="entry name" value="HTH_DeoR"/>
    <property type="match status" value="1"/>
</dbReference>
<evidence type="ECO:0000259" key="7">
    <source>
        <dbReference type="PROSITE" id="PS51000"/>
    </source>
</evidence>
<keyword evidence="9" id="KW-1185">Reference proteome</keyword>
<evidence type="ECO:0000313" key="8">
    <source>
        <dbReference type="EMBL" id="MDJ1129503.1"/>
    </source>
</evidence>
<dbReference type="InterPro" id="IPR001034">
    <property type="entry name" value="DeoR_HTH"/>
</dbReference>
<evidence type="ECO:0000256" key="1">
    <source>
        <dbReference type="ARBA" id="ARBA00021390"/>
    </source>
</evidence>
<dbReference type="PANTHER" id="PTHR30363">
    <property type="entry name" value="HTH-TYPE TRANSCRIPTIONAL REGULATOR SRLR-RELATED"/>
    <property type="match status" value="1"/>
</dbReference>
<dbReference type="RefSeq" id="WP_283713710.1">
    <property type="nucleotide sequence ID" value="NZ_JASJEW010000006.1"/>
</dbReference>
<dbReference type="InterPro" id="IPR036388">
    <property type="entry name" value="WH-like_DNA-bd_sf"/>
</dbReference>
<evidence type="ECO:0000256" key="5">
    <source>
        <dbReference type="ARBA" id="ARBA00023163"/>
    </source>
</evidence>
<dbReference type="Proteomes" id="UP001431693">
    <property type="component" value="Unassembled WGS sequence"/>
</dbReference>
<evidence type="ECO:0000256" key="2">
    <source>
        <dbReference type="ARBA" id="ARBA00022491"/>
    </source>
</evidence>
<evidence type="ECO:0000256" key="6">
    <source>
        <dbReference type="ARBA" id="ARBA00024937"/>
    </source>
</evidence>
<dbReference type="InterPro" id="IPR014036">
    <property type="entry name" value="DeoR-like_C"/>
</dbReference>
<dbReference type="SMART" id="SM01134">
    <property type="entry name" value="DeoRC"/>
    <property type="match status" value="1"/>
</dbReference>
<comment type="caution">
    <text evidence="8">The sequence shown here is derived from an EMBL/GenBank/DDBJ whole genome shotgun (WGS) entry which is preliminary data.</text>
</comment>
<dbReference type="SMART" id="SM00420">
    <property type="entry name" value="HTH_DEOR"/>
    <property type="match status" value="1"/>
</dbReference>
<dbReference type="EMBL" id="JASJEX010000002">
    <property type="protein sequence ID" value="MDJ1129503.1"/>
    <property type="molecule type" value="Genomic_DNA"/>
</dbReference>
<comment type="function">
    <text evidence="6">Repressor of the lactose catabolism operon. Galactose-6-phosphate is the inducer.</text>
</comment>
<gene>
    <name evidence="8" type="ORF">QJ043_05340</name>
</gene>
<keyword evidence="2" id="KW-0678">Repressor</keyword>
<dbReference type="PROSITE" id="PS51000">
    <property type="entry name" value="HTH_DEOR_2"/>
    <property type="match status" value="1"/>
</dbReference>
<proteinExistence type="predicted"/>
<evidence type="ECO:0000256" key="4">
    <source>
        <dbReference type="ARBA" id="ARBA00023125"/>
    </source>
</evidence>
<dbReference type="InterPro" id="IPR018356">
    <property type="entry name" value="Tscrpt_reg_HTH_DeoR_CS"/>
</dbReference>
<dbReference type="InterPro" id="IPR037171">
    <property type="entry name" value="NagB/RpiA_transferase-like"/>
</dbReference>
<dbReference type="Gene3D" id="1.10.10.10">
    <property type="entry name" value="Winged helix-like DNA-binding domain superfamily/Winged helix DNA-binding domain"/>
    <property type="match status" value="1"/>
</dbReference>
<dbReference type="SUPFAM" id="SSF46785">
    <property type="entry name" value="Winged helix' DNA-binding domain"/>
    <property type="match status" value="1"/>
</dbReference>
<dbReference type="Gene3D" id="3.40.50.1360">
    <property type="match status" value="1"/>
</dbReference>
<dbReference type="GO" id="GO:0003677">
    <property type="term" value="F:DNA binding"/>
    <property type="evidence" value="ECO:0007669"/>
    <property type="project" value="UniProtKB-KW"/>
</dbReference>
<name>A0ABT6ZKC6_9ACTN</name>
<keyword evidence="3" id="KW-0805">Transcription regulation</keyword>
<protein>
    <recommendedName>
        <fullName evidence="1">Lactose phosphotransferase system repressor</fullName>
    </recommendedName>
</protein>
<accession>A0ABT6ZKC6</accession>
<organism evidence="8 9">
    <name type="scientific">Kribbibacterium absianum</name>
    <dbReference type="NCBI Taxonomy" id="3044210"/>
    <lineage>
        <taxon>Bacteria</taxon>
        <taxon>Bacillati</taxon>
        <taxon>Actinomycetota</taxon>
        <taxon>Coriobacteriia</taxon>
        <taxon>Coriobacteriales</taxon>
        <taxon>Kribbibacteriaceae</taxon>
        <taxon>Kribbibacterium</taxon>
    </lineage>
</organism>